<protein>
    <recommendedName>
        <fullName evidence="2">Phosphoribosyltransferase domain-containing protein</fullName>
    </recommendedName>
</protein>
<dbReference type="EMBL" id="JACVEL010000004">
    <property type="protein sequence ID" value="MBC9812389.1"/>
    <property type="molecule type" value="Genomic_DNA"/>
</dbReference>
<dbReference type="CDD" id="cd06223">
    <property type="entry name" value="PRTases_typeI"/>
    <property type="match status" value="1"/>
</dbReference>
<dbReference type="InterPro" id="IPR029057">
    <property type="entry name" value="PRTase-like"/>
</dbReference>
<name>A0A8J6PIS9_9FLAO</name>
<dbReference type="SUPFAM" id="SSF53271">
    <property type="entry name" value="PRTase-like"/>
    <property type="match status" value="1"/>
</dbReference>
<evidence type="ECO:0000313" key="4">
    <source>
        <dbReference type="Proteomes" id="UP000652681"/>
    </source>
</evidence>
<keyword evidence="4" id="KW-1185">Reference proteome</keyword>
<evidence type="ECO:0000256" key="1">
    <source>
        <dbReference type="SAM" id="Phobius"/>
    </source>
</evidence>
<reference evidence="3" key="1">
    <citation type="submission" date="2020-09" db="EMBL/GenBank/DDBJ databases">
        <title>Taishania pollutisoli gen. nov., sp. nov., Isolated from Tetrabromobisphenol A-Contaminated Soil.</title>
        <authorList>
            <person name="Chen Q."/>
        </authorList>
    </citation>
    <scope>NUCLEOTIDE SEQUENCE</scope>
    <source>
        <strain evidence="3">CZZ-1</strain>
    </source>
</reference>
<dbReference type="Gene3D" id="3.40.50.2020">
    <property type="match status" value="1"/>
</dbReference>
<sequence>MDTLNIIFGIITIISFGLTIYYGRKSSKLEKSRKKLDWTDLQSCANDLGNRMKKDNFTPDVIFTPGLKGATFVNLLVNEINNQVPVFVGISYWKESFNDEELIDEHELIETNKWYVSIPKLMLKQKNKKVLIVDDFVMSGDFTSKLVQLLIENGFKEKNIKTMSVVTTKVAIGNHKEPTYHWLDIPDSNFYFPWGKAK</sequence>
<evidence type="ECO:0000313" key="3">
    <source>
        <dbReference type="EMBL" id="MBC9812389.1"/>
    </source>
</evidence>
<keyword evidence="1" id="KW-0812">Transmembrane</keyword>
<keyword evidence="1" id="KW-0472">Membrane</keyword>
<organism evidence="3 4">
    <name type="scientific">Taishania pollutisoli</name>
    <dbReference type="NCBI Taxonomy" id="2766479"/>
    <lineage>
        <taxon>Bacteria</taxon>
        <taxon>Pseudomonadati</taxon>
        <taxon>Bacteroidota</taxon>
        <taxon>Flavobacteriia</taxon>
        <taxon>Flavobacteriales</taxon>
        <taxon>Crocinitomicaceae</taxon>
        <taxon>Taishania</taxon>
    </lineage>
</organism>
<proteinExistence type="predicted"/>
<keyword evidence="1" id="KW-1133">Transmembrane helix</keyword>
<dbReference type="Pfam" id="PF00156">
    <property type="entry name" value="Pribosyltran"/>
    <property type="match status" value="1"/>
</dbReference>
<dbReference type="InterPro" id="IPR000836">
    <property type="entry name" value="PRTase_dom"/>
</dbReference>
<evidence type="ECO:0000259" key="2">
    <source>
        <dbReference type="Pfam" id="PF00156"/>
    </source>
</evidence>
<dbReference type="Proteomes" id="UP000652681">
    <property type="component" value="Unassembled WGS sequence"/>
</dbReference>
<feature type="domain" description="Phosphoribosyltransferase" evidence="2">
    <location>
        <begin position="51"/>
        <end position="195"/>
    </location>
</feature>
<gene>
    <name evidence="3" type="ORF">H9Y05_07870</name>
</gene>
<comment type="caution">
    <text evidence="3">The sequence shown here is derived from an EMBL/GenBank/DDBJ whole genome shotgun (WGS) entry which is preliminary data.</text>
</comment>
<dbReference type="RefSeq" id="WP_216713975.1">
    <property type="nucleotide sequence ID" value="NZ_JACVEL010000004.1"/>
</dbReference>
<feature type="transmembrane region" description="Helical" evidence="1">
    <location>
        <begin position="6"/>
        <end position="23"/>
    </location>
</feature>
<accession>A0A8J6PIS9</accession>
<dbReference type="AlphaFoldDB" id="A0A8J6PIS9"/>